<proteinExistence type="inferred from homology"/>
<dbReference type="OrthoDB" id="430364at2759"/>
<dbReference type="AlphaFoldDB" id="A0A132AFG4"/>
<evidence type="ECO:0000256" key="5">
    <source>
        <dbReference type="ARBA" id="ARBA00023054"/>
    </source>
</evidence>
<comment type="caution">
    <text evidence="7">The sequence shown here is derived from an EMBL/GenBank/DDBJ whole genome shotgun (WGS) entry which is preliminary data.</text>
</comment>
<comment type="subcellular location">
    <subcellularLocation>
        <location evidence="1">Cytoplasm</location>
    </subcellularLocation>
</comment>
<feature type="compositionally biased region" description="Polar residues" evidence="6">
    <location>
        <begin position="153"/>
        <end position="166"/>
    </location>
</feature>
<feature type="region of interest" description="Disordered" evidence="6">
    <location>
        <begin position="279"/>
        <end position="311"/>
    </location>
</feature>
<dbReference type="Pfam" id="PF16453">
    <property type="entry name" value="IQ_SEC7_PH"/>
    <property type="match status" value="1"/>
</dbReference>
<dbReference type="GO" id="GO:0005085">
    <property type="term" value="F:guanyl-nucleotide exchange factor activity"/>
    <property type="evidence" value="ECO:0007669"/>
    <property type="project" value="InterPro"/>
</dbReference>
<feature type="compositionally biased region" description="Basic residues" evidence="6">
    <location>
        <begin position="140"/>
        <end position="149"/>
    </location>
</feature>
<dbReference type="SMART" id="SM00222">
    <property type="entry name" value="Sec7"/>
    <property type="match status" value="1"/>
</dbReference>
<dbReference type="InterPro" id="IPR035999">
    <property type="entry name" value="Sec7_dom_sf"/>
</dbReference>
<dbReference type="SUPFAM" id="SSF48425">
    <property type="entry name" value="Sec7 domain"/>
    <property type="match status" value="1"/>
</dbReference>
<sequence length="1090" mass="121448">MLNQDDQNFRCSNLSNSNNSNGSSSNLVRTVRATGGSAASLASNSNGLNGLGGGGNSVSGVGSSSQIENYEISQQLLDKKVSALERKYGGIRAREAAIKIQRSYRSYRLQKRFTSLAYQAMHHKLQQQLQNQQQQQQQHQQHHQHHQHQRQQSATIEFTNTNNNSRPIRRRSLMLTSPQTNANSNNGNNHQLNRASNYLRALQSTNAVGGGDRFSVCNSQPATMIENNDCDRRCPILSVNNCCYDENGTLVGQIEKCSEGKILPQNASIIDLASMMQQEQSKQQKLAPPSSLSINVPSDHSSSTAFFHQQQLKQRTPSIVYNQMIDNENNLKRIQKKTSFSSNSSTGSSSSMHPTSSSLSSVKQSADRVGSTKIPYHANQLVSSASSTTTAHCMSPAGNGGHNQERRFVSKIINVGGSGGGNKNNNQYHHSNQSGSNNLNNNIVHTQGFLNNQSIMVNNNSKKNVVKNHSNEIVVGNTNNNNTSESTYLITTNHHNQSNQLQFQCPTVLQSPDGTAMTAAIVVPTTTTGTYMIDGDQHHHLNQSSTSNTNNNSTNSSNQNPSTAAMTTAATLSSSATNESLMASLADIHRKRLYRVGLNLFNKAPSERGIKFLIDHNFIEYHNSGEKQAKAVSIFLLTRKGVSRQMIGEYLSENQPFNKIVLKAFVNEINLQGLIVDEALRTFQMNFRFPGEAQKIERLVEAFADRYKECNPNDVLSRDSIFILAFAIIMLNTDLHKPTNYKHRMTPEQWLANLKGVFAEGDLSSQFLLGIYKRIKKQELQTGLDHVTQVLKVQSTIVGKDVPNLSVPHRRLVCYCRLYEIRDLNRKEKVGQHQRDVFLFNDLLLITKTNNRSRSNQIAEYQYRNSTSLDGLQVSMFSKSFYAHGIRIHRRVDQKCIALFNARNELDQKRFIEDLRESIAEMDEMEQIRITKSNSLLQLHSTKISSLESNKIAQSIESVGDDSLIIGNGESSSTENAMGKNSKNIPNTNSHQRKLQPQSTNEQFISSSNDISQIPENSIRLFHEDLVLNHSIDNNNIENIKNNNNSNNNSGSSDNKNVVGIISINKHHINNLGTSNENSTALKIDFGDRN</sequence>
<feature type="region of interest" description="Disordered" evidence="6">
    <location>
        <begin position="969"/>
        <end position="1006"/>
    </location>
</feature>
<comment type="similarity">
    <text evidence="2">Belongs to the BRAG family.</text>
</comment>
<dbReference type="PROSITE" id="PS50190">
    <property type="entry name" value="SEC7"/>
    <property type="match status" value="1"/>
</dbReference>
<gene>
    <name evidence="7" type="ORF">QR98_0082690</name>
</gene>
<dbReference type="GO" id="GO:0032012">
    <property type="term" value="P:regulation of ARF protein signal transduction"/>
    <property type="evidence" value="ECO:0007669"/>
    <property type="project" value="InterPro"/>
</dbReference>
<evidence type="ECO:0000256" key="6">
    <source>
        <dbReference type="SAM" id="MobiDB-lite"/>
    </source>
</evidence>
<feature type="compositionally biased region" description="Polar residues" evidence="6">
    <location>
        <begin position="290"/>
        <end position="311"/>
    </location>
</feature>
<evidence type="ECO:0000256" key="2">
    <source>
        <dbReference type="ARBA" id="ARBA00006248"/>
    </source>
</evidence>
<organism evidence="7 8">
    <name type="scientific">Sarcoptes scabiei</name>
    <name type="common">Itch mite</name>
    <name type="synonym">Acarus scabiei</name>
    <dbReference type="NCBI Taxonomy" id="52283"/>
    <lineage>
        <taxon>Eukaryota</taxon>
        <taxon>Metazoa</taxon>
        <taxon>Ecdysozoa</taxon>
        <taxon>Arthropoda</taxon>
        <taxon>Chelicerata</taxon>
        <taxon>Arachnida</taxon>
        <taxon>Acari</taxon>
        <taxon>Acariformes</taxon>
        <taxon>Sarcoptiformes</taxon>
        <taxon>Astigmata</taxon>
        <taxon>Psoroptidia</taxon>
        <taxon>Sarcoptoidea</taxon>
        <taxon>Sarcoptidae</taxon>
        <taxon>Sarcoptinae</taxon>
        <taxon>Sarcoptes</taxon>
    </lineage>
</organism>
<dbReference type="InterPro" id="IPR011993">
    <property type="entry name" value="PH-like_dom_sf"/>
</dbReference>
<dbReference type="Gene3D" id="1.10.1000.11">
    <property type="entry name" value="Arf Nucleotide-binding Site Opener,domain 2"/>
    <property type="match status" value="1"/>
</dbReference>
<dbReference type="InterPro" id="IPR000904">
    <property type="entry name" value="Sec7_dom"/>
</dbReference>
<protein>
    <submittedName>
        <fullName evidence="7">IQ motif and SEC7 domain-containing protein 1-like protein</fullName>
    </submittedName>
</protein>
<reference evidence="7 8" key="1">
    <citation type="journal article" date="2015" name="Parasit. Vectors">
        <title>Draft genome of the scabies mite.</title>
        <authorList>
            <person name="Rider S.D.Jr."/>
            <person name="Morgan M.S."/>
            <person name="Arlian L.G."/>
        </authorList>
    </citation>
    <scope>NUCLEOTIDE SEQUENCE [LARGE SCALE GENOMIC DNA]</scope>
    <source>
        <strain evidence="7">Arlian Lab</strain>
    </source>
</reference>
<dbReference type="PANTHER" id="PTHR10663">
    <property type="entry name" value="GUANYL-NUCLEOTIDE EXCHANGE FACTOR"/>
    <property type="match status" value="1"/>
</dbReference>
<dbReference type="FunFam" id="1.10.1000.11:FF:000002">
    <property type="entry name" value="Cytohesin 1"/>
    <property type="match status" value="1"/>
</dbReference>
<dbReference type="SUPFAM" id="SSF50729">
    <property type="entry name" value="PH domain-like"/>
    <property type="match status" value="1"/>
</dbReference>
<feature type="region of interest" description="Disordered" evidence="6">
    <location>
        <begin position="532"/>
        <end position="571"/>
    </location>
</feature>
<keyword evidence="4" id="KW-0597">Phosphoprotein</keyword>
<name>A0A132AFG4_SARSC</name>
<keyword evidence="3" id="KW-0963">Cytoplasm</keyword>
<dbReference type="PROSITE" id="PS50096">
    <property type="entry name" value="IQ"/>
    <property type="match status" value="1"/>
</dbReference>
<feature type="region of interest" description="Disordered" evidence="6">
    <location>
        <begin position="337"/>
        <end position="370"/>
    </location>
</feature>
<feature type="compositionally biased region" description="Low complexity" evidence="6">
    <location>
        <begin position="12"/>
        <end position="27"/>
    </location>
</feature>
<evidence type="ECO:0000256" key="1">
    <source>
        <dbReference type="ARBA" id="ARBA00004496"/>
    </source>
</evidence>
<dbReference type="Proteomes" id="UP000616769">
    <property type="component" value="Unassembled WGS sequence"/>
</dbReference>
<dbReference type="GO" id="GO:0030036">
    <property type="term" value="P:actin cytoskeleton organization"/>
    <property type="evidence" value="ECO:0007669"/>
    <property type="project" value="TreeGrafter"/>
</dbReference>
<evidence type="ECO:0000313" key="8">
    <source>
        <dbReference type="Proteomes" id="UP000616769"/>
    </source>
</evidence>
<dbReference type="EMBL" id="JXLN01014002">
    <property type="protein sequence ID" value="KPM09724.1"/>
    <property type="molecule type" value="Genomic_DNA"/>
</dbReference>
<dbReference type="Gene3D" id="1.10.220.20">
    <property type="match status" value="1"/>
</dbReference>
<dbReference type="InterPro" id="IPR023394">
    <property type="entry name" value="Sec7_C_sf"/>
</dbReference>
<evidence type="ECO:0000256" key="4">
    <source>
        <dbReference type="ARBA" id="ARBA00022553"/>
    </source>
</evidence>
<feature type="region of interest" description="Disordered" evidence="6">
    <location>
        <begin position="1"/>
        <end position="27"/>
    </location>
</feature>
<feature type="compositionally biased region" description="Polar residues" evidence="6">
    <location>
        <begin position="1"/>
        <end position="11"/>
    </location>
</feature>
<feature type="compositionally biased region" description="Low complexity" evidence="6">
    <location>
        <begin position="542"/>
        <end position="571"/>
    </location>
</feature>
<dbReference type="PANTHER" id="PTHR10663:SF342">
    <property type="entry name" value="FI21420P1"/>
    <property type="match status" value="1"/>
</dbReference>
<dbReference type="InterPro" id="IPR033742">
    <property type="entry name" value="IQSEC_PH"/>
</dbReference>
<accession>A0A132AFG4</accession>
<dbReference type="GO" id="GO:0005737">
    <property type="term" value="C:cytoplasm"/>
    <property type="evidence" value="ECO:0007669"/>
    <property type="project" value="UniProtKB-SubCell"/>
</dbReference>
<dbReference type="CDD" id="cd00171">
    <property type="entry name" value="Sec7"/>
    <property type="match status" value="1"/>
</dbReference>
<dbReference type="Pfam" id="PF01369">
    <property type="entry name" value="Sec7"/>
    <property type="match status" value="1"/>
</dbReference>
<feature type="region of interest" description="Disordered" evidence="6">
    <location>
        <begin position="124"/>
        <end position="168"/>
    </location>
</feature>
<keyword evidence="5" id="KW-0175">Coiled coil</keyword>
<feature type="compositionally biased region" description="Low complexity" evidence="6">
    <location>
        <begin position="126"/>
        <end position="139"/>
    </location>
</feature>
<dbReference type="Gene3D" id="2.30.29.30">
    <property type="entry name" value="Pleckstrin-homology domain (PH domain)/Phosphotyrosine-binding domain (PTB)"/>
    <property type="match status" value="1"/>
</dbReference>
<dbReference type="VEuPathDB" id="VectorBase:SSCA004968"/>
<evidence type="ECO:0000256" key="3">
    <source>
        <dbReference type="ARBA" id="ARBA00022490"/>
    </source>
</evidence>
<evidence type="ECO:0000313" key="7">
    <source>
        <dbReference type="EMBL" id="KPM09724.1"/>
    </source>
</evidence>
<feature type="compositionally biased region" description="Low complexity" evidence="6">
    <location>
        <begin position="338"/>
        <end position="361"/>
    </location>
</feature>